<dbReference type="AlphaFoldDB" id="A0A3A9K5A4"/>
<dbReference type="SUPFAM" id="SSF75005">
    <property type="entry name" value="Arabinanase/levansucrase/invertase"/>
    <property type="match status" value="1"/>
</dbReference>
<dbReference type="PANTHER" id="PTHR43301:SF3">
    <property type="entry name" value="ARABINAN ENDO-1,5-ALPHA-L-ARABINOSIDASE A-RELATED"/>
    <property type="match status" value="1"/>
</dbReference>
<protein>
    <recommendedName>
        <fullName evidence="5">Endo-alpha-(1-&gt;5)-L-arabinanase</fullName>
        <ecNumber evidence="5">3.2.1.99</ecNumber>
    </recommendedName>
</protein>
<organism evidence="9 10">
    <name type="scientific">Salipaludibacillus neizhouensis</name>
    <dbReference type="NCBI Taxonomy" id="885475"/>
    <lineage>
        <taxon>Bacteria</taxon>
        <taxon>Bacillati</taxon>
        <taxon>Bacillota</taxon>
        <taxon>Bacilli</taxon>
        <taxon>Bacillales</taxon>
        <taxon>Bacillaceae</taxon>
    </lineage>
</organism>
<keyword evidence="8" id="KW-1133">Transmembrane helix</keyword>
<name>A0A3A9K5A4_9BACI</name>
<evidence type="ECO:0000313" key="10">
    <source>
        <dbReference type="Proteomes" id="UP000281498"/>
    </source>
</evidence>
<evidence type="ECO:0000313" key="9">
    <source>
        <dbReference type="EMBL" id="RKL68234.1"/>
    </source>
</evidence>
<dbReference type="InterPro" id="IPR016840">
    <property type="entry name" value="Glyco_hydro_43_endo_a_Ara-ase"/>
</dbReference>
<evidence type="ECO:0000256" key="3">
    <source>
        <dbReference type="ARBA" id="ARBA00022801"/>
    </source>
</evidence>
<proteinExistence type="inferred from homology"/>
<dbReference type="PANTHER" id="PTHR43301">
    <property type="entry name" value="ARABINAN ENDO-1,5-ALPHA-L-ARABINOSIDASE"/>
    <property type="match status" value="1"/>
</dbReference>
<comment type="caution">
    <text evidence="9">The sequence shown here is derived from an EMBL/GenBank/DDBJ whole genome shotgun (WGS) entry which is preliminary data.</text>
</comment>
<dbReference type="Pfam" id="PF04616">
    <property type="entry name" value="Glyco_hydro_43"/>
    <property type="match status" value="1"/>
</dbReference>
<dbReference type="EMBL" id="PDOE01000002">
    <property type="protein sequence ID" value="RKL68234.1"/>
    <property type="molecule type" value="Genomic_DNA"/>
</dbReference>
<evidence type="ECO:0000256" key="5">
    <source>
        <dbReference type="PIRNR" id="PIRNR026534"/>
    </source>
</evidence>
<dbReference type="CDD" id="cd08998">
    <property type="entry name" value="GH43_Arb43a-like"/>
    <property type="match status" value="1"/>
</dbReference>
<dbReference type="PIRSF" id="PIRSF026534">
    <property type="entry name" value="Endo_alpha-L-arabinosidase"/>
    <property type="match status" value="1"/>
</dbReference>
<keyword evidence="8" id="KW-0812">Transmembrane</keyword>
<accession>A0A3A9K5A4</accession>
<dbReference type="GO" id="GO:0046558">
    <property type="term" value="F:arabinan endo-1,5-alpha-L-arabinosidase activity"/>
    <property type="evidence" value="ECO:0007669"/>
    <property type="project" value="UniProtKB-EC"/>
</dbReference>
<dbReference type="InterPro" id="IPR050727">
    <property type="entry name" value="GH43_arabinanases"/>
</dbReference>
<evidence type="ECO:0000256" key="1">
    <source>
        <dbReference type="ARBA" id="ARBA00004834"/>
    </source>
</evidence>
<dbReference type="GO" id="GO:0031222">
    <property type="term" value="P:arabinan catabolic process"/>
    <property type="evidence" value="ECO:0007669"/>
    <property type="project" value="UniProtKB-UniPathway"/>
</dbReference>
<dbReference type="Gene3D" id="2.115.10.20">
    <property type="entry name" value="Glycosyl hydrolase domain, family 43"/>
    <property type="match status" value="1"/>
</dbReference>
<evidence type="ECO:0000256" key="6">
    <source>
        <dbReference type="PIRSR" id="PIRSR026534-1"/>
    </source>
</evidence>
<dbReference type="EC" id="3.2.1.99" evidence="5"/>
<evidence type="ECO:0000256" key="4">
    <source>
        <dbReference type="ARBA" id="ARBA00023295"/>
    </source>
</evidence>
<dbReference type="Proteomes" id="UP000281498">
    <property type="component" value="Unassembled WGS sequence"/>
</dbReference>
<comment type="pathway">
    <text evidence="1 5">Glycan metabolism; L-arabinan degradation.</text>
</comment>
<keyword evidence="8" id="KW-0472">Membrane</keyword>
<feature type="active site" description="Proton acceptor" evidence="6">
    <location>
        <position position="64"/>
    </location>
</feature>
<dbReference type="InterPro" id="IPR023296">
    <property type="entry name" value="Glyco_hydro_beta-prop_sf"/>
</dbReference>
<keyword evidence="4 5" id="KW-0326">Glycosidase</keyword>
<gene>
    <name evidence="9" type="ORF">CR203_07040</name>
</gene>
<sequence length="350" mass="38718">MKSKKLYAGVGILVVVVVVSAVMLGFPLRDEGKTDNGNLDKGELTMFGDIGDYIQDEVDDPAHDPAIIKDQNTYYVFSTGKLQNQEDPGGIYIRKSEGTLEGEWEAIGEIPVPDWIKEYGPNHLWAPQVVKREDEYYLYYATSSFGSNNSAIGAASSKTPGDPESWIDHGPVLTSQQGSEDYNAIDPHVFEADDSWWIAFGSHFSGIKLQKMASQTEVEGEIYTLANRPGVAHNPIEAPTIIEKGNYFYLFTSWDQCCNGTDSTYKIAVGRSESVTGPYVDKDGVPLEEGGGTVILSTKGDQIGPGGQDILQEGEIDYLIYHYYDGDADGVIRMQIRTLDWQEDWPKQIN</sequence>
<dbReference type="InterPro" id="IPR006710">
    <property type="entry name" value="Glyco_hydro_43"/>
</dbReference>
<reference evidence="9 10" key="1">
    <citation type="submission" date="2017-10" db="EMBL/GenBank/DDBJ databases">
        <title>Bacillus sp. nov., a halophilic bacterium isolated from a Keqin Lake.</title>
        <authorList>
            <person name="Wang H."/>
        </authorList>
    </citation>
    <scope>NUCLEOTIDE SEQUENCE [LARGE SCALE GENOMIC DNA]</scope>
    <source>
        <strain evidence="9 10">KCTC 13187</strain>
    </source>
</reference>
<feature type="transmembrane region" description="Helical" evidence="8">
    <location>
        <begin position="6"/>
        <end position="26"/>
    </location>
</feature>
<dbReference type="OrthoDB" id="9801455at2"/>
<evidence type="ECO:0000256" key="2">
    <source>
        <dbReference type="ARBA" id="ARBA00009865"/>
    </source>
</evidence>
<feature type="active site" description="Proton donor" evidence="6">
    <location>
        <position position="237"/>
    </location>
</feature>
<evidence type="ECO:0000256" key="7">
    <source>
        <dbReference type="PIRSR" id="PIRSR606710-2"/>
    </source>
</evidence>
<dbReference type="UniPathway" id="UPA00667"/>
<keyword evidence="10" id="KW-1185">Reference proteome</keyword>
<comment type="similarity">
    <text evidence="2 5">Belongs to the glycosyl hydrolase 43 family.</text>
</comment>
<comment type="catalytic activity">
    <reaction evidence="5">
        <text>Endohydrolysis of (1-&gt;5)-alpha-arabinofuranosidic linkages in (1-&gt;5)-arabinans.</text>
        <dbReference type="EC" id="3.2.1.99"/>
    </reaction>
</comment>
<dbReference type="RefSeq" id="WP_110938573.1">
    <property type="nucleotide sequence ID" value="NZ_KZ614147.1"/>
</dbReference>
<evidence type="ECO:0000256" key="8">
    <source>
        <dbReference type="SAM" id="Phobius"/>
    </source>
</evidence>
<feature type="site" description="Important for catalytic activity, responsible for pKa modulation of the active site Glu and correct orientation of both the proton donor and substrate" evidence="7">
    <location>
        <position position="186"/>
    </location>
</feature>
<keyword evidence="3 5" id="KW-0378">Hydrolase</keyword>